<dbReference type="Proteomes" id="UP001597478">
    <property type="component" value="Unassembled WGS sequence"/>
</dbReference>
<keyword evidence="2" id="KW-0472">Membrane</keyword>
<name>A0ABW5WH03_9PSEU</name>
<evidence type="ECO:0000313" key="5">
    <source>
        <dbReference type="Proteomes" id="UP001597478"/>
    </source>
</evidence>
<feature type="transmembrane region" description="Helical" evidence="2">
    <location>
        <begin position="231"/>
        <end position="255"/>
    </location>
</feature>
<dbReference type="InterPro" id="IPR057169">
    <property type="entry name" value="DUF7847"/>
</dbReference>
<feature type="domain" description="DUF7847" evidence="3">
    <location>
        <begin position="174"/>
        <end position="296"/>
    </location>
</feature>
<proteinExistence type="predicted"/>
<evidence type="ECO:0000256" key="2">
    <source>
        <dbReference type="SAM" id="Phobius"/>
    </source>
</evidence>
<gene>
    <name evidence="4" type="ORF">ACFS2C_19740</name>
</gene>
<feature type="transmembrane region" description="Helical" evidence="2">
    <location>
        <begin position="167"/>
        <end position="187"/>
    </location>
</feature>
<evidence type="ECO:0000313" key="4">
    <source>
        <dbReference type="EMBL" id="MFD2801626.1"/>
    </source>
</evidence>
<comment type="caution">
    <text evidence="4">The sequence shown here is derived from an EMBL/GenBank/DDBJ whole genome shotgun (WGS) entry which is preliminary data.</text>
</comment>
<reference evidence="5" key="1">
    <citation type="journal article" date="2019" name="Int. J. Syst. Evol. Microbiol.">
        <title>The Global Catalogue of Microorganisms (GCM) 10K type strain sequencing project: providing services to taxonomists for standard genome sequencing and annotation.</title>
        <authorList>
            <consortium name="The Broad Institute Genomics Platform"/>
            <consortium name="The Broad Institute Genome Sequencing Center for Infectious Disease"/>
            <person name="Wu L."/>
            <person name="Ma J."/>
        </authorList>
    </citation>
    <scope>NUCLEOTIDE SEQUENCE [LARGE SCALE GENOMIC DNA]</scope>
    <source>
        <strain evidence="5">IBRC-M 10906</strain>
    </source>
</reference>
<feature type="transmembrane region" description="Helical" evidence="2">
    <location>
        <begin position="193"/>
        <end position="211"/>
    </location>
</feature>
<evidence type="ECO:0000256" key="1">
    <source>
        <dbReference type="SAM" id="MobiDB-lite"/>
    </source>
</evidence>
<protein>
    <submittedName>
        <fullName evidence="4">YciC family protein</fullName>
    </submittedName>
</protein>
<feature type="transmembrane region" description="Helical" evidence="2">
    <location>
        <begin position="67"/>
        <end position="91"/>
    </location>
</feature>
<evidence type="ECO:0000259" key="3">
    <source>
        <dbReference type="Pfam" id="PF25231"/>
    </source>
</evidence>
<dbReference type="Pfam" id="PF25231">
    <property type="entry name" value="DUF7847"/>
    <property type="match status" value="1"/>
</dbReference>
<feature type="transmembrane region" description="Helical" evidence="2">
    <location>
        <begin position="275"/>
        <end position="297"/>
    </location>
</feature>
<dbReference type="RefSeq" id="WP_377393385.1">
    <property type="nucleotide sequence ID" value="NZ_JBHSAN010000035.1"/>
</dbReference>
<keyword evidence="2" id="KW-0812">Transmembrane</keyword>
<accession>A0ABW5WH03</accession>
<feature type="region of interest" description="Disordered" evidence="1">
    <location>
        <begin position="1"/>
        <end position="38"/>
    </location>
</feature>
<organism evidence="4 5">
    <name type="scientific">Prauserella oleivorans</name>
    <dbReference type="NCBI Taxonomy" id="1478153"/>
    <lineage>
        <taxon>Bacteria</taxon>
        <taxon>Bacillati</taxon>
        <taxon>Actinomycetota</taxon>
        <taxon>Actinomycetes</taxon>
        <taxon>Pseudonocardiales</taxon>
        <taxon>Pseudonocardiaceae</taxon>
        <taxon>Prauserella</taxon>
    </lineage>
</organism>
<sequence length="317" mass="33762">MSDSRGWSSPDPDDGPARPQQPPQYPRHPQQGGQGFRGQPGVIPLRPLGVGEILDGAIATMRKHAGIVFGSSAAVALVSALLFLAADLWVLDRVEPVTINPNASEQQQLEQLWSALGDALAANSVVLVVTLLTQTFLTGLLMVVVGKAVLGRRITFGEAWEELKPRLLPLLGLTVLVAVIVTVGTFLFIIPGIAAYVFLSLATPALVLERGRVGMSLRRSTELVRGSWWRVFGLLVLAMLIAFVISLVIQLPFGFLGGADIGQDASVGQLLIGELGYAVASTITVPFSAAVTALIYIDQRMRREGLDLELARAAGQA</sequence>
<dbReference type="EMBL" id="JBHUOF010000034">
    <property type="protein sequence ID" value="MFD2801626.1"/>
    <property type="molecule type" value="Genomic_DNA"/>
</dbReference>
<feature type="transmembrane region" description="Helical" evidence="2">
    <location>
        <begin position="120"/>
        <end position="146"/>
    </location>
</feature>
<keyword evidence="5" id="KW-1185">Reference proteome</keyword>
<keyword evidence="2" id="KW-1133">Transmembrane helix</keyword>